<sequence length="422" mass="43752">MLGLTWLRGSAWIVVVAGAGGCQILNPAFGLLTDGDSDGDSAASTGPVLTTSSEPTTSDTSASATDPGTTVSSEPPLTTSVDTEDLTDTGVASETTLATDPVPPSCGDGVLDPGEECDDGDGVDGDECTNKCTLAECGDGIVHDGQEECDAGGVDADPLCNPACQLAECGDGFIQPPEQCDDTNADEFDGCTGDCQLSCGDGVFDPGREECDASDPGFAELLGLCDEQCALKACFRLTNTDDKDFLDSGWFDACATAPGERIAVLLRDPTGVQYLRFGHKPPSITPWTPSKMTSTKAPPEQWKFGQHDRPVVLIDLLFDKPGPTPDVLYAFGDDSLPKVSDAATCPSSLGDGYAVAILPQGGTTQARVLLMPFVGTSKERNLGGWLATGPGVELSYDDSPMPLCKVEDPPTPFLGTVAVAVF</sequence>
<dbReference type="Proteomes" id="UP001221686">
    <property type="component" value="Unassembled WGS sequence"/>
</dbReference>
<dbReference type="EMBL" id="JAQNDL010000002">
    <property type="protein sequence ID" value="MDC0719967.1"/>
    <property type="molecule type" value="Genomic_DNA"/>
</dbReference>
<evidence type="ECO:0000256" key="1">
    <source>
        <dbReference type="ARBA" id="ARBA00022729"/>
    </source>
</evidence>
<proteinExistence type="predicted"/>
<evidence type="ECO:0000313" key="6">
    <source>
        <dbReference type="Proteomes" id="UP001221686"/>
    </source>
</evidence>
<keyword evidence="3" id="KW-1015">Disulfide bond</keyword>
<name>A0ABT5E269_9BACT</name>
<evidence type="ECO:0000256" key="2">
    <source>
        <dbReference type="ARBA" id="ARBA00022737"/>
    </source>
</evidence>
<feature type="compositionally biased region" description="Acidic residues" evidence="4">
    <location>
        <begin position="113"/>
        <end position="122"/>
    </location>
</feature>
<evidence type="ECO:0000313" key="5">
    <source>
        <dbReference type="EMBL" id="MDC0719967.1"/>
    </source>
</evidence>
<feature type="compositionally biased region" description="Polar residues" evidence="4">
    <location>
        <begin position="71"/>
        <end position="81"/>
    </location>
</feature>
<keyword evidence="1" id="KW-0732">Signal</keyword>
<reference evidence="5 6" key="1">
    <citation type="submission" date="2022-11" db="EMBL/GenBank/DDBJ databases">
        <title>Minimal conservation of predation-associated metabolite biosynthetic gene clusters underscores biosynthetic potential of Myxococcota including descriptions for ten novel species: Archangium lansinium sp. nov., Myxococcus landrumus sp. nov., Nannocystis bai.</title>
        <authorList>
            <person name="Ahearne A."/>
            <person name="Stevens C."/>
            <person name="Dowd S."/>
        </authorList>
    </citation>
    <scope>NUCLEOTIDE SEQUENCE [LARGE SCALE GENOMIC DNA]</scope>
    <source>
        <strain evidence="5 6">BB15-2</strain>
    </source>
</reference>
<comment type="caution">
    <text evidence="5">The sequence shown here is derived from an EMBL/GenBank/DDBJ whole genome shotgun (WGS) entry which is preliminary data.</text>
</comment>
<keyword evidence="6" id="KW-1185">Reference proteome</keyword>
<dbReference type="InterPro" id="IPR011936">
    <property type="entry name" value="Myxo_disulph_rpt"/>
</dbReference>
<dbReference type="Pfam" id="PF13948">
    <property type="entry name" value="DUF4215"/>
    <property type="match status" value="1"/>
</dbReference>
<organism evidence="5 6">
    <name type="scientific">Nannocystis bainbridge</name>
    <dbReference type="NCBI Taxonomy" id="2995303"/>
    <lineage>
        <taxon>Bacteria</taxon>
        <taxon>Pseudomonadati</taxon>
        <taxon>Myxococcota</taxon>
        <taxon>Polyangia</taxon>
        <taxon>Nannocystales</taxon>
        <taxon>Nannocystaceae</taxon>
        <taxon>Nannocystis</taxon>
    </lineage>
</organism>
<gene>
    <name evidence="5" type="ORF">POL25_23920</name>
</gene>
<keyword evidence="2" id="KW-0677">Repeat</keyword>
<feature type="region of interest" description="Disordered" evidence="4">
    <location>
        <begin position="39"/>
        <end position="122"/>
    </location>
</feature>
<evidence type="ECO:0000256" key="4">
    <source>
        <dbReference type="SAM" id="MobiDB-lite"/>
    </source>
</evidence>
<dbReference type="NCBIfam" id="TIGR02232">
    <property type="entry name" value="myxo_disulf_rpt"/>
    <property type="match status" value="2"/>
</dbReference>
<dbReference type="RefSeq" id="WP_272088464.1">
    <property type="nucleotide sequence ID" value="NZ_JAQNDL010000002.1"/>
</dbReference>
<protein>
    <submittedName>
        <fullName evidence="5">DUF4215 domain-containing protein</fullName>
    </submittedName>
</protein>
<feature type="compositionally biased region" description="Low complexity" evidence="4">
    <location>
        <begin position="39"/>
        <end position="70"/>
    </location>
</feature>
<evidence type="ECO:0000256" key="3">
    <source>
        <dbReference type="ARBA" id="ARBA00023157"/>
    </source>
</evidence>
<accession>A0ABT5E269</accession>